<dbReference type="Proteomes" id="UP000051010">
    <property type="component" value="Unassembled WGS sequence"/>
</dbReference>
<proteinExistence type="predicted"/>
<sequence>MKKLRLIMLALLVVLGIEMTTNLTQVDASSTTTTPKSLRGTWYKYSHSGKFSTIKITTHSVTNNGTVYSPSRSGSHKLKVSKWGSWYSFNTGSSSSNLGQFKTEKRLINGSYKKALIRYHGIGTYYVFTQHKYHHDYSFRILD</sequence>
<gene>
    <name evidence="2" type="ORF">FD47_GL002062</name>
</gene>
<name>A0A0R1YHZ2_9LACO</name>
<reference evidence="2 3" key="1">
    <citation type="journal article" date="2015" name="Genome Announc.">
        <title>Expanding the biotechnology potential of lactobacilli through comparative genomics of 213 strains and associated genera.</title>
        <authorList>
            <person name="Sun Z."/>
            <person name="Harris H.M."/>
            <person name="McCann A."/>
            <person name="Guo C."/>
            <person name="Argimon S."/>
            <person name="Zhang W."/>
            <person name="Yang X."/>
            <person name="Jeffery I.B."/>
            <person name="Cooney J.C."/>
            <person name="Kagawa T.F."/>
            <person name="Liu W."/>
            <person name="Song Y."/>
            <person name="Salvetti E."/>
            <person name="Wrobel A."/>
            <person name="Rasinkangas P."/>
            <person name="Parkhill J."/>
            <person name="Rea M.C."/>
            <person name="O'Sullivan O."/>
            <person name="Ritari J."/>
            <person name="Douillard F.P."/>
            <person name="Paul Ross R."/>
            <person name="Yang R."/>
            <person name="Briner A.E."/>
            <person name="Felis G.E."/>
            <person name="de Vos W.M."/>
            <person name="Barrangou R."/>
            <person name="Klaenhammer T.R."/>
            <person name="Caufield P.W."/>
            <person name="Cui Y."/>
            <person name="Zhang H."/>
            <person name="O'Toole P.W."/>
        </authorList>
    </citation>
    <scope>NUCLEOTIDE SEQUENCE [LARGE SCALE GENOMIC DNA]</scope>
    <source>
        <strain evidence="2 3">DSM 18390</strain>
    </source>
</reference>
<evidence type="ECO:0000313" key="2">
    <source>
        <dbReference type="EMBL" id="KRM41869.1"/>
    </source>
</evidence>
<dbReference type="AlphaFoldDB" id="A0A0R1YHZ2"/>
<evidence type="ECO:0008006" key="4">
    <source>
        <dbReference type="Google" id="ProtNLM"/>
    </source>
</evidence>
<evidence type="ECO:0000313" key="3">
    <source>
        <dbReference type="Proteomes" id="UP000051010"/>
    </source>
</evidence>
<feature type="chain" id="PRO_5038980241" description="DUF5626 domain-containing protein" evidence="1">
    <location>
        <begin position="25"/>
        <end position="143"/>
    </location>
</feature>
<protein>
    <recommendedName>
        <fullName evidence="4">DUF5626 domain-containing protein</fullName>
    </recommendedName>
</protein>
<comment type="caution">
    <text evidence="2">The sequence shown here is derived from an EMBL/GenBank/DDBJ whole genome shotgun (WGS) entry which is preliminary data.</text>
</comment>
<dbReference type="EMBL" id="AZFZ01000049">
    <property type="protein sequence ID" value="KRM41869.1"/>
    <property type="molecule type" value="Genomic_DNA"/>
</dbReference>
<organism evidence="2 3">
    <name type="scientific">Lentilactobacillus parafarraginis DSM 18390 = JCM 14109</name>
    <dbReference type="NCBI Taxonomy" id="1423786"/>
    <lineage>
        <taxon>Bacteria</taxon>
        <taxon>Bacillati</taxon>
        <taxon>Bacillota</taxon>
        <taxon>Bacilli</taxon>
        <taxon>Lactobacillales</taxon>
        <taxon>Lactobacillaceae</taxon>
        <taxon>Lentilactobacillus</taxon>
    </lineage>
</organism>
<keyword evidence="1" id="KW-0732">Signal</keyword>
<dbReference type="PATRIC" id="fig|1423786.4.peg.2167"/>
<evidence type="ECO:0000256" key="1">
    <source>
        <dbReference type="SAM" id="SignalP"/>
    </source>
</evidence>
<accession>A0A0R1YHZ2</accession>
<dbReference type="RefSeq" id="WP_008212004.1">
    <property type="nucleotide sequence ID" value="NZ_AZFZ01000049.1"/>
</dbReference>
<feature type="signal peptide" evidence="1">
    <location>
        <begin position="1"/>
        <end position="24"/>
    </location>
</feature>